<dbReference type="GO" id="GO:0008270">
    <property type="term" value="F:zinc ion binding"/>
    <property type="evidence" value="ECO:0007669"/>
    <property type="project" value="UniProtKB-KW"/>
</dbReference>
<evidence type="ECO:0000313" key="4">
    <source>
        <dbReference type="Proteomes" id="UP001457282"/>
    </source>
</evidence>
<reference evidence="3 4" key="1">
    <citation type="journal article" date="2023" name="G3 (Bethesda)">
        <title>A chromosome-length genome assembly and annotation of blackberry (Rubus argutus, cv. 'Hillquist').</title>
        <authorList>
            <person name="Bruna T."/>
            <person name="Aryal R."/>
            <person name="Dudchenko O."/>
            <person name="Sargent D.J."/>
            <person name="Mead D."/>
            <person name="Buti M."/>
            <person name="Cavallini A."/>
            <person name="Hytonen T."/>
            <person name="Andres J."/>
            <person name="Pham M."/>
            <person name="Weisz D."/>
            <person name="Mascagni F."/>
            <person name="Usai G."/>
            <person name="Natali L."/>
            <person name="Bassil N."/>
            <person name="Fernandez G.E."/>
            <person name="Lomsadze A."/>
            <person name="Armour M."/>
            <person name="Olukolu B."/>
            <person name="Poorten T."/>
            <person name="Britton C."/>
            <person name="Davik J."/>
            <person name="Ashrafi H."/>
            <person name="Aiden E.L."/>
            <person name="Borodovsky M."/>
            <person name="Worthington M."/>
        </authorList>
    </citation>
    <scope>NUCLEOTIDE SEQUENCE [LARGE SCALE GENOMIC DNA]</scope>
    <source>
        <strain evidence="3">PI 553951</strain>
    </source>
</reference>
<dbReference type="SMART" id="SM00343">
    <property type="entry name" value="ZnF_C2HC"/>
    <property type="match status" value="1"/>
</dbReference>
<keyword evidence="4" id="KW-1185">Reference proteome</keyword>
<dbReference type="PANTHER" id="PTHR35317">
    <property type="entry name" value="OS04G0629600 PROTEIN"/>
    <property type="match status" value="1"/>
</dbReference>
<dbReference type="InterPro" id="IPR054722">
    <property type="entry name" value="PolX-like_BBD"/>
</dbReference>
<evidence type="ECO:0000256" key="1">
    <source>
        <dbReference type="PROSITE-ProRule" id="PRU00047"/>
    </source>
</evidence>
<dbReference type="Pfam" id="PF14223">
    <property type="entry name" value="Retrotran_gag_2"/>
    <property type="match status" value="1"/>
</dbReference>
<dbReference type="Proteomes" id="UP001457282">
    <property type="component" value="Unassembled WGS sequence"/>
</dbReference>
<dbReference type="InterPro" id="IPR036875">
    <property type="entry name" value="Znf_CCHC_sf"/>
</dbReference>
<dbReference type="EMBL" id="JBEDUW010000003">
    <property type="protein sequence ID" value="KAK9939838.1"/>
    <property type="molecule type" value="Genomic_DNA"/>
</dbReference>
<gene>
    <name evidence="3" type="ORF">M0R45_016522</name>
</gene>
<dbReference type="PANTHER" id="PTHR35317:SF34">
    <property type="match status" value="1"/>
</dbReference>
<feature type="domain" description="CCHC-type" evidence="2">
    <location>
        <begin position="253"/>
        <end position="268"/>
    </location>
</feature>
<protein>
    <recommendedName>
        <fullName evidence="2">CCHC-type domain-containing protein</fullName>
    </recommendedName>
</protein>
<accession>A0AAW1XVG4</accession>
<evidence type="ECO:0000259" key="2">
    <source>
        <dbReference type="PROSITE" id="PS50158"/>
    </source>
</evidence>
<keyword evidence="1" id="KW-0863">Zinc-finger</keyword>
<name>A0AAW1XVG4_RUBAR</name>
<dbReference type="SUPFAM" id="SSF57756">
    <property type="entry name" value="Retrovirus zinc finger-like domains"/>
    <property type="match status" value="1"/>
</dbReference>
<keyword evidence="1" id="KW-0862">Zinc</keyword>
<sequence length="364" mass="42173">MAESKTESNFVQPAIPRFDGHYDHWAMLMENFLRSKEYWQLVENGIPAEAAEGVEMTEAQRKGREDVKLKDLKVKNYLFQAIDRTIMETILNKETAKGIWDSMKQEYQGSTKVKRAQLQALRREFEILQMKEGEKVDEYFARTLTIANKMKAHGERMEQLMIVEKILRSMTPKFDYVVCSIEESNNLTTMTIDELQSSLLVHEQRMLGHGGDEQVLKVTLEDNFGTRGRGRGGYRGRGRGRGRQGFNKALVECYKCHKLGHFQYECPSWEKGVNYAELEEEEEMLLMAYVDANNSKREDVWFLDSGCSNHMSGNKKWFSNLDEEFRHSVKLGNNTRMVVMGKGNIKLEIHGMTQVISDVYYIPD</sequence>
<evidence type="ECO:0000313" key="3">
    <source>
        <dbReference type="EMBL" id="KAK9939838.1"/>
    </source>
</evidence>
<dbReference type="PROSITE" id="PS50158">
    <property type="entry name" value="ZF_CCHC"/>
    <property type="match status" value="1"/>
</dbReference>
<dbReference type="Pfam" id="PF22936">
    <property type="entry name" value="Pol_BBD"/>
    <property type="match status" value="1"/>
</dbReference>
<dbReference type="InterPro" id="IPR001878">
    <property type="entry name" value="Znf_CCHC"/>
</dbReference>
<keyword evidence="1" id="KW-0479">Metal-binding</keyword>
<comment type="caution">
    <text evidence="3">The sequence shown here is derived from an EMBL/GenBank/DDBJ whole genome shotgun (WGS) entry which is preliminary data.</text>
</comment>
<dbReference type="AlphaFoldDB" id="A0AAW1XVG4"/>
<dbReference type="GO" id="GO:0003676">
    <property type="term" value="F:nucleic acid binding"/>
    <property type="evidence" value="ECO:0007669"/>
    <property type="project" value="InterPro"/>
</dbReference>
<organism evidence="3 4">
    <name type="scientific">Rubus argutus</name>
    <name type="common">Southern blackberry</name>
    <dbReference type="NCBI Taxonomy" id="59490"/>
    <lineage>
        <taxon>Eukaryota</taxon>
        <taxon>Viridiplantae</taxon>
        <taxon>Streptophyta</taxon>
        <taxon>Embryophyta</taxon>
        <taxon>Tracheophyta</taxon>
        <taxon>Spermatophyta</taxon>
        <taxon>Magnoliopsida</taxon>
        <taxon>eudicotyledons</taxon>
        <taxon>Gunneridae</taxon>
        <taxon>Pentapetalae</taxon>
        <taxon>rosids</taxon>
        <taxon>fabids</taxon>
        <taxon>Rosales</taxon>
        <taxon>Rosaceae</taxon>
        <taxon>Rosoideae</taxon>
        <taxon>Rosoideae incertae sedis</taxon>
        <taxon>Rubus</taxon>
    </lineage>
</organism>
<proteinExistence type="predicted"/>